<dbReference type="Pfam" id="PF00534">
    <property type="entry name" value="Glycos_transf_1"/>
    <property type="match status" value="1"/>
</dbReference>
<dbReference type="InterPro" id="IPR001296">
    <property type="entry name" value="Glyco_trans_1"/>
</dbReference>
<dbReference type="EMBL" id="SLVM01000015">
    <property type="protein sequence ID" value="TCM82644.1"/>
    <property type="molecule type" value="Genomic_DNA"/>
</dbReference>
<feature type="domain" description="Glycosyltransferase subfamily 4-like N-terminal" evidence="2">
    <location>
        <begin position="13"/>
        <end position="154"/>
    </location>
</feature>
<dbReference type="InterPro" id="IPR028098">
    <property type="entry name" value="Glyco_trans_4-like_N"/>
</dbReference>
<dbReference type="Proteomes" id="UP000295277">
    <property type="component" value="Unassembled WGS sequence"/>
</dbReference>
<accession>A0A4R1YT89</accession>
<dbReference type="PANTHER" id="PTHR45947">
    <property type="entry name" value="SULFOQUINOVOSYL TRANSFERASE SQD2"/>
    <property type="match status" value="1"/>
</dbReference>
<evidence type="ECO:0000313" key="3">
    <source>
        <dbReference type="EMBL" id="TCM82644.1"/>
    </source>
</evidence>
<sequence length="352" mass="37036">MRIVLVMTGGGGGGLQQSVVPYAAALTRAGHAVLAIVLGSSPFVAELGSLGVSVVTTRWPRKPRPFTWIQALVIRRAAQAFGAEIALAFASKGLAPALHALGGQMPVLSRCGATRERTVSRLLGADGLIATSDEMRALILRLGMPTERVHLLPNFLTGAARLHSRAPGDPPVVGSLGRMVPRKGFDVLLRACGVLARRGRPVRLLLGGSGRERDALEKLAKAEGVAAEFRGWISNAEKTAFFDEIDIFACPSRLEPFGFIYLEAMQAGVPVVTTDTVGARFIFSPGTDGMVVPQGDAEAMADAIAALLDDPKARAEMTAAARGTFLGRFHIDAATGILDDILREALAQGARG</sequence>
<organism evidence="3 4">
    <name type="scientific">Rhodovulum steppense</name>
    <dbReference type="NCBI Taxonomy" id="540251"/>
    <lineage>
        <taxon>Bacteria</taxon>
        <taxon>Pseudomonadati</taxon>
        <taxon>Pseudomonadota</taxon>
        <taxon>Alphaproteobacteria</taxon>
        <taxon>Rhodobacterales</taxon>
        <taxon>Paracoccaceae</taxon>
        <taxon>Rhodovulum</taxon>
    </lineage>
</organism>
<dbReference type="PANTHER" id="PTHR45947:SF3">
    <property type="entry name" value="SULFOQUINOVOSYL TRANSFERASE SQD2"/>
    <property type="match status" value="1"/>
</dbReference>
<dbReference type="GO" id="GO:0016758">
    <property type="term" value="F:hexosyltransferase activity"/>
    <property type="evidence" value="ECO:0007669"/>
    <property type="project" value="TreeGrafter"/>
</dbReference>
<dbReference type="SUPFAM" id="SSF53756">
    <property type="entry name" value="UDP-Glycosyltransferase/glycogen phosphorylase"/>
    <property type="match status" value="1"/>
</dbReference>
<comment type="caution">
    <text evidence="3">The sequence shown here is derived from an EMBL/GenBank/DDBJ whole genome shotgun (WGS) entry which is preliminary data.</text>
</comment>
<evidence type="ECO:0000313" key="4">
    <source>
        <dbReference type="Proteomes" id="UP000295277"/>
    </source>
</evidence>
<reference evidence="3 4" key="1">
    <citation type="submission" date="2019-03" db="EMBL/GenBank/DDBJ databases">
        <title>Genomic Encyclopedia of Type Strains, Phase IV (KMG-IV): sequencing the most valuable type-strain genomes for metagenomic binning, comparative biology and taxonomic classification.</title>
        <authorList>
            <person name="Goeker M."/>
        </authorList>
    </citation>
    <scope>NUCLEOTIDE SEQUENCE [LARGE SCALE GENOMIC DNA]</scope>
    <source>
        <strain evidence="3 4">DSM 21153</strain>
    </source>
</reference>
<dbReference type="Pfam" id="PF13579">
    <property type="entry name" value="Glyco_trans_4_4"/>
    <property type="match status" value="1"/>
</dbReference>
<keyword evidence="3" id="KW-0808">Transferase</keyword>
<evidence type="ECO:0000259" key="2">
    <source>
        <dbReference type="Pfam" id="PF13579"/>
    </source>
</evidence>
<gene>
    <name evidence="3" type="ORF">EV216_1157</name>
</gene>
<feature type="domain" description="Glycosyl transferase family 1" evidence="1">
    <location>
        <begin position="165"/>
        <end position="322"/>
    </location>
</feature>
<name>A0A4R1YT89_9RHOB</name>
<proteinExistence type="predicted"/>
<dbReference type="CDD" id="cd03801">
    <property type="entry name" value="GT4_PimA-like"/>
    <property type="match status" value="1"/>
</dbReference>
<dbReference type="OrthoDB" id="529131at2"/>
<dbReference type="AlphaFoldDB" id="A0A4R1YT89"/>
<dbReference type="RefSeq" id="WP_132695468.1">
    <property type="nucleotide sequence ID" value="NZ_SLVM01000015.1"/>
</dbReference>
<keyword evidence="4" id="KW-1185">Reference proteome</keyword>
<evidence type="ECO:0000259" key="1">
    <source>
        <dbReference type="Pfam" id="PF00534"/>
    </source>
</evidence>
<protein>
    <submittedName>
        <fullName evidence="3">Glycosyltransferase involved in cell wall biosynthesis</fullName>
    </submittedName>
</protein>
<dbReference type="InterPro" id="IPR050194">
    <property type="entry name" value="Glycosyltransferase_grp1"/>
</dbReference>
<dbReference type="Gene3D" id="3.40.50.2000">
    <property type="entry name" value="Glycogen Phosphorylase B"/>
    <property type="match status" value="2"/>
</dbReference>